<keyword evidence="7 9" id="KW-1133">Transmembrane helix</keyword>
<dbReference type="Proteomes" id="UP000009226">
    <property type="component" value="Chromosome"/>
</dbReference>
<dbReference type="FunFam" id="3.40.50.300:FF:000854">
    <property type="entry name" value="Multidrug ABC transporter ATP-binding protein"/>
    <property type="match status" value="1"/>
</dbReference>
<dbReference type="GO" id="GO:0016887">
    <property type="term" value="F:ATP hydrolysis activity"/>
    <property type="evidence" value="ECO:0007669"/>
    <property type="project" value="InterPro"/>
</dbReference>
<evidence type="ECO:0000256" key="4">
    <source>
        <dbReference type="ARBA" id="ARBA00022692"/>
    </source>
</evidence>
<dbReference type="Pfam" id="PF00664">
    <property type="entry name" value="ABC_membrane"/>
    <property type="match status" value="1"/>
</dbReference>
<evidence type="ECO:0000313" key="12">
    <source>
        <dbReference type="EMBL" id="AEF93287.1"/>
    </source>
</evidence>
<dbReference type="Gene3D" id="1.20.1560.10">
    <property type="entry name" value="ABC transporter type 1, transmembrane domain"/>
    <property type="match status" value="1"/>
</dbReference>
<evidence type="ECO:0000313" key="13">
    <source>
        <dbReference type="Proteomes" id="UP000009226"/>
    </source>
</evidence>
<keyword evidence="13" id="KW-1185">Reference proteome</keyword>
<dbReference type="GO" id="GO:0005886">
    <property type="term" value="C:plasma membrane"/>
    <property type="evidence" value="ECO:0007669"/>
    <property type="project" value="UniProtKB-SubCell"/>
</dbReference>
<feature type="domain" description="ABC transporter" evidence="10">
    <location>
        <begin position="332"/>
        <end position="567"/>
    </location>
</feature>
<dbReference type="InterPro" id="IPR003593">
    <property type="entry name" value="AAA+_ATPase"/>
</dbReference>
<keyword evidence="5" id="KW-0547">Nucleotide-binding</keyword>
<sequence>MLKLLRLLKPYTISVAVVLVLMFWQSLSQLYLPTLMSDIVDNGIVHGDINYILRVGGLMLLVAAAGTAAAVVAGFLSAKIAASFGQVLRSKVFARVESFSLNEFNQIGTASLITRTTNDITQVQQVVLMMLRLAVRAPMLAIGGIIMAVAKDAKLSLVIVVVIPVLAVAIFIIAGKGVPLFKKMQAKLDQLNLVLREGLTGIRVIRAFNRIDYEQKRFKDANLDLTDTAVRVNAIMAALMPIMMLILNLTTVAIIWFGSIRIDYGHMQVGDLMAFIQYVMQIMFSLIMLSMLLMNIPRASASAARINELLDMVPEIKDGEPVKSAAVKSGLVEFRNVTYSYPGAAKPAISNISFTAKPGETTAIIGGTGSGKSTLVNLIPRFYDIDSGSILVDGVDIREMAQADLRSQIGLVPQKAVLFSGTIADNIRYGKEDATNEEIKHAAEVAQATEFIFGMKDGFNTVIAQGGTNVSGGQKQRLAVARTLVRKPKIFIFDDCFSALDFKTEAKLRTALKKETVNATVLMVAQRVNSIMHADQIIVLDEGQIAGIGRHKELLRSCRVYREIVTSQLAEEESA</sequence>
<evidence type="ECO:0000256" key="3">
    <source>
        <dbReference type="ARBA" id="ARBA00022475"/>
    </source>
</evidence>
<dbReference type="SMART" id="SM00382">
    <property type="entry name" value="AAA"/>
    <property type="match status" value="1"/>
</dbReference>
<comment type="subcellular location">
    <subcellularLocation>
        <location evidence="1">Cell membrane</location>
        <topology evidence="1">Multi-pass membrane protein</topology>
    </subcellularLocation>
</comment>
<dbReference type="KEGG" id="dca:Desca_0392"/>
<dbReference type="PANTHER" id="PTHR43394:SF1">
    <property type="entry name" value="ATP-BINDING CASSETTE SUB-FAMILY B MEMBER 10, MITOCHONDRIAL"/>
    <property type="match status" value="1"/>
</dbReference>
<dbReference type="EC" id="3.6.3.44" evidence="12"/>
<dbReference type="eggNOG" id="COG1132">
    <property type="taxonomic scope" value="Bacteria"/>
</dbReference>
<accession>F6B6W2</accession>
<evidence type="ECO:0000256" key="7">
    <source>
        <dbReference type="ARBA" id="ARBA00022989"/>
    </source>
</evidence>
<keyword evidence="8 9" id="KW-0472">Membrane</keyword>
<evidence type="ECO:0000256" key="9">
    <source>
        <dbReference type="SAM" id="Phobius"/>
    </source>
</evidence>
<dbReference type="GO" id="GO:0015421">
    <property type="term" value="F:ABC-type oligopeptide transporter activity"/>
    <property type="evidence" value="ECO:0007669"/>
    <property type="project" value="TreeGrafter"/>
</dbReference>
<dbReference type="RefSeq" id="WP_013809593.1">
    <property type="nucleotide sequence ID" value="NC_015565.1"/>
</dbReference>
<dbReference type="PANTHER" id="PTHR43394">
    <property type="entry name" value="ATP-DEPENDENT PERMEASE MDL1, MITOCHONDRIAL"/>
    <property type="match status" value="1"/>
</dbReference>
<keyword evidence="12" id="KW-0378">Hydrolase</keyword>
<evidence type="ECO:0000259" key="11">
    <source>
        <dbReference type="PROSITE" id="PS50929"/>
    </source>
</evidence>
<dbReference type="InterPro" id="IPR027417">
    <property type="entry name" value="P-loop_NTPase"/>
</dbReference>
<keyword evidence="4 9" id="KW-0812">Transmembrane</keyword>
<dbReference type="Gene3D" id="3.40.50.300">
    <property type="entry name" value="P-loop containing nucleotide triphosphate hydrolases"/>
    <property type="match status" value="1"/>
</dbReference>
<dbReference type="GO" id="GO:0005524">
    <property type="term" value="F:ATP binding"/>
    <property type="evidence" value="ECO:0007669"/>
    <property type="project" value="UniProtKB-KW"/>
</dbReference>
<feature type="transmembrane region" description="Helical" evidence="9">
    <location>
        <begin position="51"/>
        <end position="76"/>
    </location>
</feature>
<feature type="transmembrane region" description="Helical" evidence="9">
    <location>
        <begin position="133"/>
        <end position="150"/>
    </location>
</feature>
<dbReference type="CDD" id="cd18548">
    <property type="entry name" value="ABC_6TM_Tm287_like"/>
    <property type="match status" value="1"/>
</dbReference>
<dbReference type="InterPro" id="IPR039421">
    <property type="entry name" value="Type_1_exporter"/>
</dbReference>
<dbReference type="FunFam" id="1.20.1560.10:FF:000040">
    <property type="entry name" value="Multidrug ABC transporter ATP-binding protein"/>
    <property type="match status" value="1"/>
</dbReference>
<dbReference type="Pfam" id="PF00005">
    <property type="entry name" value="ABC_tran"/>
    <property type="match status" value="1"/>
</dbReference>
<dbReference type="SUPFAM" id="SSF52540">
    <property type="entry name" value="P-loop containing nucleoside triphosphate hydrolases"/>
    <property type="match status" value="1"/>
</dbReference>
<keyword evidence="6" id="KW-0067">ATP-binding</keyword>
<dbReference type="InterPro" id="IPR003439">
    <property type="entry name" value="ABC_transporter-like_ATP-bd"/>
</dbReference>
<evidence type="ECO:0000256" key="6">
    <source>
        <dbReference type="ARBA" id="ARBA00022840"/>
    </source>
</evidence>
<gene>
    <name evidence="12" type="ordered locus">Desca_0392</name>
</gene>
<dbReference type="HOGENOM" id="CLU_000604_84_3_9"/>
<dbReference type="AlphaFoldDB" id="F6B6W2"/>
<evidence type="ECO:0000256" key="5">
    <source>
        <dbReference type="ARBA" id="ARBA00022741"/>
    </source>
</evidence>
<dbReference type="InterPro" id="IPR017871">
    <property type="entry name" value="ABC_transporter-like_CS"/>
</dbReference>
<organism evidence="12 13">
    <name type="scientific">Desulfotomaculum nigrificans (strain DSM 14880 / VKM B-2319 / CO-1-SRB)</name>
    <name type="common">Desulfotomaculum carboxydivorans</name>
    <dbReference type="NCBI Taxonomy" id="868595"/>
    <lineage>
        <taxon>Bacteria</taxon>
        <taxon>Bacillati</taxon>
        <taxon>Bacillota</taxon>
        <taxon>Clostridia</taxon>
        <taxon>Eubacteriales</taxon>
        <taxon>Desulfotomaculaceae</taxon>
        <taxon>Desulfotomaculum</taxon>
    </lineage>
</organism>
<dbReference type="PROSITE" id="PS50893">
    <property type="entry name" value="ABC_TRANSPORTER_2"/>
    <property type="match status" value="1"/>
</dbReference>
<evidence type="ECO:0000256" key="1">
    <source>
        <dbReference type="ARBA" id="ARBA00004651"/>
    </source>
</evidence>
<evidence type="ECO:0000256" key="2">
    <source>
        <dbReference type="ARBA" id="ARBA00022448"/>
    </source>
</evidence>
<protein>
    <submittedName>
        <fullName evidence="12">Xenobiotic-transporting ATPase</fullName>
        <ecNumber evidence="12">3.6.3.44</ecNumber>
    </submittedName>
</protein>
<reference evidence="12" key="1">
    <citation type="submission" date="2011-05" db="EMBL/GenBank/DDBJ databases">
        <title>Complete sequence of Desulfotomaculum carboxydivorans CO-1-SRB.</title>
        <authorList>
            <consortium name="US DOE Joint Genome Institute"/>
            <person name="Lucas S."/>
            <person name="Han J."/>
            <person name="Lapidus A."/>
            <person name="Cheng J.-F."/>
            <person name="Goodwin L."/>
            <person name="Pitluck S."/>
            <person name="Peters L."/>
            <person name="Mikhailova N."/>
            <person name="Lu M."/>
            <person name="Han C."/>
            <person name="Tapia R."/>
            <person name="Land M."/>
            <person name="Hauser L."/>
            <person name="Kyrpides N."/>
            <person name="Ivanova N."/>
            <person name="Pagani I."/>
            <person name="Stams A."/>
            <person name="Plugge C."/>
            <person name="Muyzer G."/>
            <person name="Kuever J."/>
            <person name="Parshina S."/>
            <person name="Ivanova A."/>
            <person name="Nazina T."/>
            <person name="Woyke T."/>
        </authorList>
    </citation>
    <scope>NUCLEOTIDE SEQUENCE [LARGE SCALE GENOMIC DNA]</scope>
    <source>
        <strain evidence="12">CO-1-SRB</strain>
    </source>
</reference>
<feature type="transmembrane region" description="Helical" evidence="9">
    <location>
        <begin position="278"/>
        <end position="296"/>
    </location>
</feature>
<dbReference type="InterPro" id="IPR011527">
    <property type="entry name" value="ABC1_TM_dom"/>
</dbReference>
<feature type="transmembrane region" description="Helical" evidence="9">
    <location>
        <begin position="234"/>
        <end position="258"/>
    </location>
</feature>
<dbReference type="EMBL" id="CP002736">
    <property type="protein sequence ID" value="AEF93287.1"/>
    <property type="molecule type" value="Genomic_DNA"/>
</dbReference>
<dbReference type="STRING" id="868595.Desca_0392"/>
<name>F6B6W2_DESCC</name>
<dbReference type="InterPro" id="IPR036640">
    <property type="entry name" value="ABC1_TM_sf"/>
</dbReference>
<evidence type="ECO:0000256" key="8">
    <source>
        <dbReference type="ARBA" id="ARBA00023136"/>
    </source>
</evidence>
<keyword evidence="3" id="KW-1003">Cell membrane</keyword>
<feature type="transmembrane region" description="Helical" evidence="9">
    <location>
        <begin position="12"/>
        <end position="31"/>
    </location>
</feature>
<dbReference type="PROSITE" id="PS50929">
    <property type="entry name" value="ABC_TM1F"/>
    <property type="match status" value="1"/>
</dbReference>
<feature type="domain" description="ABC transmembrane type-1" evidence="11">
    <location>
        <begin position="16"/>
        <end position="298"/>
    </location>
</feature>
<keyword evidence="2" id="KW-0813">Transport</keyword>
<feature type="transmembrane region" description="Helical" evidence="9">
    <location>
        <begin position="156"/>
        <end position="175"/>
    </location>
</feature>
<dbReference type="PROSITE" id="PS00211">
    <property type="entry name" value="ABC_TRANSPORTER_1"/>
    <property type="match status" value="1"/>
</dbReference>
<dbReference type="SUPFAM" id="SSF90123">
    <property type="entry name" value="ABC transporter transmembrane region"/>
    <property type="match status" value="1"/>
</dbReference>
<proteinExistence type="predicted"/>
<evidence type="ECO:0000259" key="10">
    <source>
        <dbReference type="PROSITE" id="PS50893"/>
    </source>
</evidence>